<evidence type="ECO:0000313" key="1">
    <source>
        <dbReference type="WBParaSite" id="SBAD_0000001801-mRNA-1"/>
    </source>
</evidence>
<dbReference type="InterPro" id="IPR042421">
    <property type="entry name" value="C3orf33-like"/>
</dbReference>
<organism evidence="1">
    <name type="scientific">Soboliphyme baturini</name>
    <dbReference type="NCBI Taxonomy" id="241478"/>
    <lineage>
        <taxon>Eukaryota</taxon>
        <taxon>Metazoa</taxon>
        <taxon>Ecdysozoa</taxon>
        <taxon>Nematoda</taxon>
        <taxon>Enoplea</taxon>
        <taxon>Dorylaimia</taxon>
        <taxon>Dioctophymatida</taxon>
        <taxon>Dioctophymatoidea</taxon>
        <taxon>Soboliphymatidae</taxon>
        <taxon>Soboliphyme</taxon>
    </lineage>
</organism>
<dbReference type="SUPFAM" id="SSF50199">
    <property type="entry name" value="Staphylococcal nuclease"/>
    <property type="match status" value="1"/>
</dbReference>
<dbReference type="Gene3D" id="2.40.50.90">
    <property type="match status" value="1"/>
</dbReference>
<dbReference type="PANTHER" id="PTHR28434:SF1">
    <property type="entry name" value="PROTEIN C3ORF33"/>
    <property type="match status" value="1"/>
</dbReference>
<dbReference type="AlphaFoldDB" id="A0A183I8S6"/>
<accession>A0A183I8S6</accession>
<dbReference type="PANTHER" id="PTHR28434">
    <property type="entry name" value="PROTEIN C3ORF33"/>
    <property type="match status" value="1"/>
</dbReference>
<proteinExistence type="predicted"/>
<sequence>LRILNILLSSHAQQGIGVIFLNHHFKNAADIPEEFFVKNVRLRGSVKDVTPGGRLIVDHFPILRFFTKSKNISNIKIGLAGVNITDIGEDWLRKTLLNRPVWFTLLERSKDDVALCEVLSKRKLFYGLQYSVNRELVRKGYGKVLPVSDNEHWSAVQKVPRYSRLMQELLISEQYADLRGVGVWEREKAVERIASYPSQLRAIVVNSNFASLLVLLYGMETVGLTNEQERWCGCVHLRLLRRTMTVK</sequence>
<dbReference type="GO" id="GO:0005615">
    <property type="term" value="C:extracellular space"/>
    <property type="evidence" value="ECO:0007669"/>
    <property type="project" value="TreeGrafter"/>
</dbReference>
<dbReference type="InterPro" id="IPR035437">
    <property type="entry name" value="SNase_OB-fold_sf"/>
</dbReference>
<protein>
    <submittedName>
        <fullName evidence="1">TNase-like domain-containing protein</fullName>
    </submittedName>
</protein>
<name>A0A183I8S6_9BILA</name>
<reference evidence="1" key="1">
    <citation type="submission" date="2016-06" db="UniProtKB">
        <authorList>
            <consortium name="WormBaseParasite"/>
        </authorList>
    </citation>
    <scope>IDENTIFICATION</scope>
</reference>
<dbReference type="WBParaSite" id="SBAD_0000001801-mRNA-1">
    <property type="protein sequence ID" value="SBAD_0000001801-mRNA-1"/>
    <property type="gene ID" value="SBAD_0000001801"/>
</dbReference>